<dbReference type="AlphaFoldDB" id="A0A7Z0WJR2"/>
<dbReference type="Proteomes" id="UP000185696">
    <property type="component" value="Unassembled WGS sequence"/>
</dbReference>
<proteinExistence type="predicted"/>
<gene>
    <name evidence="2" type="ORF">BLA60_25865</name>
</gene>
<evidence type="ECO:0000313" key="3">
    <source>
        <dbReference type="Proteomes" id="UP000185696"/>
    </source>
</evidence>
<feature type="region of interest" description="Disordered" evidence="1">
    <location>
        <begin position="36"/>
        <end position="60"/>
    </location>
</feature>
<sequence>MITPVVDAYLGGDWRTLDASTGGTVRQSPPIKITAGAKDEAAKTSPSKATFTLNDPDGDYDPGNPMSQWFGDLKENTRVRVTVPLTEPVSFTHTIADGPGADADQVPGEFWNSETRYHVELPVSDVTGGIAGTVLQLRYLDANNFLWVQVVYHTTDSVQVGVIERVAGSDRRLLADTRVYPDGTLFTVNAFSVVVLVEGQVVRAKVWADGDPEPLDWQVECTRATVRAGATFLASTLDAGNTNTMPWVMEYTDVRVGIPVFYGEVAEFNPAVADESHAAPTVAITASGIGRRVAQGSDPLKSSAFRSWTSPQGWIREGSMTSTSGVGSTNTMQGAVGDSDDVPVGSFFRLLDETGRYKEDQLFTVTANSGGQITFTPDTLEPIVLRDVAASYRLATEDDLPIAYWPMEDDRGSTSPASGLLGGAPMETRVDTPEFAAFDVFAGSAPLVKLNNAELYGTVPDYTDTNQAFTLAFLARFPDADEAGTGQAIVQFYCTGTAEVWALNYATGGGDGDLVLSAYSATTGAQLFSTPYDMGMRGNPRLVTLNLEQTGPTTVQYSLLTVGYTSAGGTSVAGPATATATGVTALGKITSAQVNPGGGYVDVGFGHLAVVPAVLSYINITDRISGYAQENPPRRFARLAYEEGEPVTYCQGIVPAGILGPQRRDTLLDTWQDVTDFDMGRFYEAKGAYRFEYRTRSSLYNQGHILDLDYEGGAVLAPFDPVRDDQGSRNDITVKREGGSTYRAVKESGAKSVEAIGRYTDAPTVNAAFDRHLPDLAHWRLHLGTVDGDRYPTITVKAADGVLSLERLLSVGVGDRVRVTNAGARRRFEPIDQLVPGYTLTLHPYVPTLAMNCVPASPYNVAVLDEDTVRLDSDTSALDDDITSSAATFDVATTDCLWTTDPDHFPFDVLVGGERCTVTAISGASSPQAFTVTRAVNGVARAWSAGTKVSLADPHYLPL</sequence>
<comment type="caution">
    <text evidence="2">The sequence shown here is derived from an EMBL/GenBank/DDBJ whole genome shotgun (WGS) entry which is preliminary data.</text>
</comment>
<name>A0A7Z0WJR2_9PSEU</name>
<evidence type="ECO:0008006" key="4">
    <source>
        <dbReference type="Google" id="ProtNLM"/>
    </source>
</evidence>
<dbReference type="EMBL" id="MSIF01000014">
    <property type="protein sequence ID" value="OLF07759.1"/>
    <property type="molecule type" value="Genomic_DNA"/>
</dbReference>
<accession>A0A7Z0WJR2</accession>
<feature type="compositionally biased region" description="Polar residues" evidence="1">
    <location>
        <begin position="44"/>
        <end position="53"/>
    </location>
</feature>
<protein>
    <recommendedName>
        <fullName evidence="4">Tail protein</fullName>
    </recommendedName>
</protein>
<dbReference type="OrthoDB" id="3304698at2"/>
<evidence type="ECO:0000313" key="2">
    <source>
        <dbReference type="EMBL" id="OLF07759.1"/>
    </source>
</evidence>
<dbReference type="RefSeq" id="WP_075135599.1">
    <property type="nucleotide sequence ID" value="NZ_MSIF01000014.1"/>
</dbReference>
<reference evidence="2 3" key="1">
    <citation type="submission" date="2016-12" db="EMBL/GenBank/DDBJ databases">
        <title>The draft genome sequence of Actinophytocola xinjiangensis.</title>
        <authorList>
            <person name="Wang W."/>
            <person name="Yuan L."/>
        </authorList>
    </citation>
    <scope>NUCLEOTIDE SEQUENCE [LARGE SCALE GENOMIC DNA]</scope>
    <source>
        <strain evidence="2 3">CGMCC 4.4663</strain>
    </source>
</reference>
<evidence type="ECO:0000256" key="1">
    <source>
        <dbReference type="SAM" id="MobiDB-lite"/>
    </source>
</evidence>
<keyword evidence="3" id="KW-1185">Reference proteome</keyword>
<organism evidence="2 3">
    <name type="scientific">Actinophytocola xinjiangensis</name>
    <dbReference type="NCBI Taxonomy" id="485602"/>
    <lineage>
        <taxon>Bacteria</taxon>
        <taxon>Bacillati</taxon>
        <taxon>Actinomycetota</taxon>
        <taxon>Actinomycetes</taxon>
        <taxon>Pseudonocardiales</taxon>
        <taxon>Pseudonocardiaceae</taxon>
    </lineage>
</organism>